<organism evidence="2 3">
    <name type="scientific">Trichlorobacter lovleyi (strain ATCC BAA-1151 / DSM 17278 / SZ)</name>
    <name type="common">Geobacter lovleyi</name>
    <dbReference type="NCBI Taxonomy" id="398767"/>
    <lineage>
        <taxon>Bacteria</taxon>
        <taxon>Pseudomonadati</taxon>
        <taxon>Thermodesulfobacteriota</taxon>
        <taxon>Desulfuromonadia</taxon>
        <taxon>Geobacterales</taxon>
        <taxon>Geobacteraceae</taxon>
        <taxon>Trichlorobacter</taxon>
    </lineage>
</organism>
<dbReference type="HOGENOM" id="CLU_2342745_0_0_7"/>
<keyword evidence="1" id="KW-1133">Transmembrane helix</keyword>
<feature type="transmembrane region" description="Helical" evidence="1">
    <location>
        <begin position="20"/>
        <end position="41"/>
    </location>
</feature>
<dbReference type="RefSeq" id="WP_012471072.1">
    <property type="nucleotide sequence ID" value="NC_010814.1"/>
</dbReference>
<dbReference type="KEGG" id="glo:Glov_3041"/>
<evidence type="ECO:0000313" key="2">
    <source>
        <dbReference type="EMBL" id="ACD96747.1"/>
    </source>
</evidence>
<accession>B3E934</accession>
<feature type="transmembrane region" description="Helical" evidence="1">
    <location>
        <begin position="61"/>
        <end position="90"/>
    </location>
</feature>
<evidence type="ECO:0000256" key="1">
    <source>
        <dbReference type="SAM" id="Phobius"/>
    </source>
</evidence>
<evidence type="ECO:0000313" key="3">
    <source>
        <dbReference type="Proteomes" id="UP000002420"/>
    </source>
</evidence>
<proteinExistence type="predicted"/>
<reference evidence="2 3" key="1">
    <citation type="submission" date="2008-05" db="EMBL/GenBank/DDBJ databases">
        <title>Complete sequence of chromosome of Geobacter lovleyi SZ.</title>
        <authorList>
            <consortium name="US DOE Joint Genome Institute"/>
            <person name="Lucas S."/>
            <person name="Copeland A."/>
            <person name="Lapidus A."/>
            <person name="Glavina del Rio T."/>
            <person name="Dalin E."/>
            <person name="Tice H."/>
            <person name="Bruce D."/>
            <person name="Goodwin L."/>
            <person name="Pitluck S."/>
            <person name="Chertkov O."/>
            <person name="Meincke L."/>
            <person name="Brettin T."/>
            <person name="Detter J.C."/>
            <person name="Han C."/>
            <person name="Tapia R."/>
            <person name="Kuske C.R."/>
            <person name="Schmutz J."/>
            <person name="Larimer F."/>
            <person name="Land M."/>
            <person name="Hauser L."/>
            <person name="Kyrpides N."/>
            <person name="Mikhailova N."/>
            <person name="Sung Y."/>
            <person name="Fletcher K.E."/>
            <person name="Ritalahti K.M."/>
            <person name="Loeffler F.E."/>
            <person name="Richardson P."/>
        </authorList>
    </citation>
    <scope>NUCLEOTIDE SEQUENCE [LARGE SCALE GENOMIC DNA]</scope>
    <source>
        <strain evidence="3">ATCC BAA-1151 / DSM 17278 / SZ</strain>
    </source>
</reference>
<keyword evidence="3" id="KW-1185">Reference proteome</keyword>
<gene>
    <name evidence="2" type="ordered locus">Glov_3041</name>
</gene>
<dbReference type="EMBL" id="CP001089">
    <property type="protein sequence ID" value="ACD96747.1"/>
    <property type="molecule type" value="Genomic_DNA"/>
</dbReference>
<keyword evidence="1" id="KW-0812">Transmembrane</keyword>
<keyword evidence="1" id="KW-0472">Membrane</keyword>
<name>B3E934_TRIL1</name>
<protein>
    <submittedName>
        <fullName evidence="2">Uncharacterized protein</fullName>
    </submittedName>
</protein>
<dbReference type="STRING" id="398767.Glov_3041"/>
<dbReference type="Proteomes" id="UP000002420">
    <property type="component" value="Chromosome"/>
</dbReference>
<dbReference type="AlphaFoldDB" id="B3E934"/>
<sequence length="97" mass="10696">MIEHILLSAMRLISKKPEQLIEILAVAGGFIAVVYILRRYIVGFISSKFPRLLAFFNKAGTAISLISMIFVGAMLLIVGFGVVVFFYNLISDLVAKS</sequence>